<proteinExistence type="predicted"/>
<dbReference type="GO" id="GO:0042127">
    <property type="term" value="P:regulation of cell population proliferation"/>
    <property type="evidence" value="ECO:0007669"/>
    <property type="project" value="TreeGrafter"/>
</dbReference>
<reference evidence="4" key="2">
    <citation type="submission" date="2025-09" db="UniProtKB">
        <authorList>
            <consortium name="Ensembl"/>
        </authorList>
    </citation>
    <scope>IDENTIFICATION</scope>
</reference>
<dbReference type="Proteomes" id="UP000261640">
    <property type="component" value="Unplaced"/>
</dbReference>
<feature type="disulfide bond" evidence="1">
    <location>
        <begin position="84"/>
        <end position="102"/>
    </location>
</feature>
<dbReference type="Pfam" id="PF00020">
    <property type="entry name" value="TNFR_c6"/>
    <property type="match status" value="1"/>
</dbReference>
<feature type="disulfide bond" evidence="1">
    <location>
        <begin position="81"/>
        <end position="94"/>
    </location>
</feature>
<dbReference type="GeneTree" id="ENSGT00940000166327"/>
<dbReference type="PANTHER" id="PTHR47139">
    <property type="entry name" value="TUMOR NECROSIS FACTOR RECEPTOR SUPERFAMILY MEMBER 9"/>
    <property type="match status" value="1"/>
</dbReference>
<dbReference type="InParanoid" id="A0A3Q3T4F9"/>
<organism evidence="4 5">
    <name type="scientific">Mastacembelus armatus</name>
    <name type="common">zig-zag eel</name>
    <dbReference type="NCBI Taxonomy" id="205130"/>
    <lineage>
        <taxon>Eukaryota</taxon>
        <taxon>Metazoa</taxon>
        <taxon>Chordata</taxon>
        <taxon>Craniata</taxon>
        <taxon>Vertebrata</taxon>
        <taxon>Euteleostomi</taxon>
        <taxon>Actinopterygii</taxon>
        <taxon>Neopterygii</taxon>
        <taxon>Teleostei</taxon>
        <taxon>Neoteleostei</taxon>
        <taxon>Acanthomorphata</taxon>
        <taxon>Anabantaria</taxon>
        <taxon>Synbranchiformes</taxon>
        <taxon>Mastacembelidae</taxon>
        <taxon>Mastacembelus</taxon>
    </lineage>
</organism>
<protein>
    <submittedName>
        <fullName evidence="4">Tumor necrosis factor receptor superfamily, member 9a</fullName>
    </submittedName>
</protein>
<dbReference type="GO" id="GO:0038023">
    <property type="term" value="F:signaling receptor activity"/>
    <property type="evidence" value="ECO:0007669"/>
    <property type="project" value="TreeGrafter"/>
</dbReference>
<reference evidence="4" key="1">
    <citation type="submission" date="2025-08" db="UniProtKB">
        <authorList>
            <consortium name="Ensembl"/>
        </authorList>
    </citation>
    <scope>IDENTIFICATION</scope>
</reference>
<name>A0A3Q3T4F9_9TELE</name>
<dbReference type="FunCoup" id="A0A3Q3T4F9">
    <property type="interactions" value="842"/>
</dbReference>
<evidence type="ECO:0000313" key="5">
    <source>
        <dbReference type="Proteomes" id="UP000261640"/>
    </source>
</evidence>
<dbReference type="Gene3D" id="2.10.50.10">
    <property type="entry name" value="Tumor Necrosis Factor Receptor, subunit A, domain 2"/>
    <property type="match status" value="2"/>
</dbReference>
<feature type="domain" description="TNFR-Cys" evidence="3">
    <location>
        <begin position="63"/>
        <end position="102"/>
    </location>
</feature>
<comment type="caution">
    <text evidence="1">Lacks conserved residue(s) required for the propagation of feature annotation.</text>
</comment>
<dbReference type="SUPFAM" id="SSF57586">
    <property type="entry name" value="TNF receptor-like"/>
    <property type="match status" value="2"/>
</dbReference>
<dbReference type="STRING" id="205130.ENSMAMP00000036095"/>
<sequence>MAVILWAMGLSLLMQGYLFSLGRTETGCMKWVPSGDDVCCEACHPGNRLVKKCGPNPKELCKPCERKTFTVIPAAISCTPCRQCIGALVTVKNCTATSNTICSCKEGLICGDDSCSFCTEKCDKGQEPTEDRSCRPCPDGMFSDQIQQKCKPWSTKVAQLWGILRTPHSSERKPGKIATLPLLNSDKGGYSEYERVFSILVLLSQLLDNVFAF</sequence>
<accession>A0A3Q3T4F9</accession>
<feature type="repeat" description="TNFR-Cys" evidence="1">
    <location>
        <begin position="63"/>
        <end position="102"/>
    </location>
</feature>
<dbReference type="AlphaFoldDB" id="A0A3Q3T4F9"/>
<keyword evidence="1" id="KW-1015">Disulfide bond</keyword>
<evidence type="ECO:0000256" key="2">
    <source>
        <dbReference type="SAM" id="SignalP"/>
    </source>
</evidence>
<keyword evidence="5" id="KW-1185">Reference proteome</keyword>
<keyword evidence="2" id="KW-0732">Signal</keyword>
<evidence type="ECO:0000259" key="3">
    <source>
        <dbReference type="PROSITE" id="PS50050"/>
    </source>
</evidence>
<dbReference type="SMART" id="SM00208">
    <property type="entry name" value="TNFR"/>
    <property type="match status" value="1"/>
</dbReference>
<dbReference type="Ensembl" id="ENSMAMT00000037017.2">
    <property type="protein sequence ID" value="ENSMAMP00000036095.2"/>
    <property type="gene ID" value="ENSMAMG00000024213.2"/>
</dbReference>
<dbReference type="InterPro" id="IPR001368">
    <property type="entry name" value="TNFR/NGFR_Cys_rich_reg"/>
</dbReference>
<evidence type="ECO:0000256" key="1">
    <source>
        <dbReference type="PROSITE-ProRule" id="PRU00206"/>
    </source>
</evidence>
<feature type="signal peptide" evidence="2">
    <location>
        <begin position="1"/>
        <end position="16"/>
    </location>
</feature>
<feature type="chain" id="PRO_5030082065" evidence="2">
    <location>
        <begin position="17"/>
        <end position="213"/>
    </location>
</feature>
<dbReference type="PROSITE" id="PS00652">
    <property type="entry name" value="TNFR_NGFR_1"/>
    <property type="match status" value="1"/>
</dbReference>
<dbReference type="PROSITE" id="PS50050">
    <property type="entry name" value="TNFR_NGFR_2"/>
    <property type="match status" value="1"/>
</dbReference>
<evidence type="ECO:0000313" key="4">
    <source>
        <dbReference type="Ensembl" id="ENSMAMP00000036095.2"/>
    </source>
</evidence>
<dbReference type="PANTHER" id="PTHR47139:SF4">
    <property type="entry name" value="TUMOR NECROSIS FACTOR RECEPTOR SUPERFAMILY MEMBER 9 ISOFORM X1-RELATED"/>
    <property type="match status" value="1"/>
</dbReference>